<dbReference type="GeneID" id="85312554"/>
<keyword evidence="1" id="KW-0732">Signal</keyword>
<comment type="caution">
    <text evidence="2">The sequence shown here is derived from an EMBL/GenBank/DDBJ whole genome shotgun (WGS) entry which is preliminary data.</text>
</comment>
<dbReference type="RefSeq" id="XP_060278191.1">
    <property type="nucleotide sequence ID" value="XM_060429367.1"/>
</dbReference>
<evidence type="ECO:0000256" key="1">
    <source>
        <dbReference type="SAM" id="SignalP"/>
    </source>
</evidence>
<accession>A0AAJ0BPA7</accession>
<name>A0AAJ0BPA7_9PEZI</name>
<dbReference type="Proteomes" id="UP001244011">
    <property type="component" value="Unassembled WGS sequence"/>
</dbReference>
<evidence type="ECO:0000313" key="2">
    <source>
        <dbReference type="EMBL" id="KAK1761978.1"/>
    </source>
</evidence>
<reference evidence="2" key="1">
    <citation type="submission" date="2023-06" db="EMBL/GenBank/DDBJ databases">
        <title>Genome-scale phylogeny and comparative genomics of the fungal order Sordariales.</title>
        <authorList>
            <consortium name="Lawrence Berkeley National Laboratory"/>
            <person name="Hensen N."/>
            <person name="Bonometti L."/>
            <person name="Westerberg I."/>
            <person name="Brannstrom I.O."/>
            <person name="Guillou S."/>
            <person name="Cros-Aarteil S."/>
            <person name="Calhoun S."/>
            <person name="Haridas S."/>
            <person name="Kuo A."/>
            <person name="Mondo S."/>
            <person name="Pangilinan J."/>
            <person name="Riley R."/>
            <person name="Labutti K."/>
            <person name="Andreopoulos B."/>
            <person name="Lipzen A."/>
            <person name="Chen C."/>
            <person name="Yanf M."/>
            <person name="Daum C."/>
            <person name="Ng V."/>
            <person name="Clum A."/>
            <person name="Steindorff A."/>
            <person name="Ohm R."/>
            <person name="Martin F."/>
            <person name="Silar P."/>
            <person name="Natvig D."/>
            <person name="Lalanne C."/>
            <person name="Gautier V."/>
            <person name="Ament-Velasquez S.L."/>
            <person name="Kruys A."/>
            <person name="Hutchinson M.I."/>
            <person name="Powell A.J."/>
            <person name="Barry K."/>
            <person name="Miller A.N."/>
            <person name="Grigoriev I.V."/>
            <person name="Debuchy R."/>
            <person name="Gladieux P."/>
            <person name="Thoren M.H."/>
            <person name="Johannesson H."/>
        </authorList>
    </citation>
    <scope>NUCLEOTIDE SEQUENCE</scope>
    <source>
        <strain evidence="2">8032-3</strain>
    </source>
</reference>
<evidence type="ECO:0000313" key="3">
    <source>
        <dbReference type="Proteomes" id="UP001244011"/>
    </source>
</evidence>
<dbReference type="AlphaFoldDB" id="A0AAJ0BPA7"/>
<feature type="signal peptide" evidence="1">
    <location>
        <begin position="1"/>
        <end position="19"/>
    </location>
</feature>
<evidence type="ECO:0008006" key="4">
    <source>
        <dbReference type="Google" id="ProtNLM"/>
    </source>
</evidence>
<gene>
    <name evidence="2" type="ORF">QBC33DRAFT_553100</name>
</gene>
<feature type="chain" id="PRO_5042573489" description="Secreted protein" evidence="1">
    <location>
        <begin position="20"/>
        <end position="72"/>
    </location>
</feature>
<organism evidence="2 3">
    <name type="scientific">Phialemonium atrogriseum</name>
    <dbReference type="NCBI Taxonomy" id="1093897"/>
    <lineage>
        <taxon>Eukaryota</taxon>
        <taxon>Fungi</taxon>
        <taxon>Dikarya</taxon>
        <taxon>Ascomycota</taxon>
        <taxon>Pezizomycotina</taxon>
        <taxon>Sordariomycetes</taxon>
        <taxon>Sordariomycetidae</taxon>
        <taxon>Cephalothecales</taxon>
        <taxon>Cephalothecaceae</taxon>
        <taxon>Phialemonium</taxon>
    </lineage>
</organism>
<protein>
    <recommendedName>
        <fullName evidence="4">Secreted protein</fullName>
    </recommendedName>
</protein>
<sequence>MVLVCAFAAACTSTDLVVADMSRVVGQTGNARGAGDGSLPSLTGLHFLWLRLCQRRGHDSLKPHARSIKITF</sequence>
<keyword evidence="3" id="KW-1185">Reference proteome</keyword>
<dbReference type="EMBL" id="MU839045">
    <property type="protein sequence ID" value="KAK1761978.1"/>
    <property type="molecule type" value="Genomic_DNA"/>
</dbReference>
<proteinExistence type="predicted"/>